<feature type="transmembrane region" description="Helical" evidence="1">
    <location>
        <begin position="63"/>
        <end position="84"/>
    </location>
</feature>
<dbReference type="RefSeq" id="WP_368638462.1">
    <property type="nucleotide sequence ID" value="NZ_JBFRHK010000022.1"/>
</dbReference>
<feature type="transmembrane region" description="Helical" evidence="1">
    <location>
        <begin position="104"/>
        <end position="125"/>
    </location>
</feature>
<evidence type="ECO:0000313" key="2">
    <source>
        <dbReference type="EMBL" id="MEX3748029.1"/>
    </source>
</evidence>
<organism evidence="2 3">
    <name type="scientific">Lysinibacillus xylanilyticus</name>
    <dbReference type="NCBI Taxonomy" id="582475"/>
    <lineage>
        <taxon>Bacteria</taxon>
        <taxon>Bacillati</taxon>
        <taxon>Bacillota</taxon>
        <taxon>Bacilli</taxon>
        <taxon>Bacillales</taxon>
        <taxon>Bacillaceae</taxon>
        <taxon>Lysinibacillus</taxon>
    </lineage>
</organism>
<keyword evidence="1" id="KW-1133">Transmembrane helix</keyword>
<gene>
    <name evidence="2" type="ORF">AB1300_23385</name>
</gene>
<protein>
    <submittedName>
        <fullName evidence="2">DUF6097 family protein</fullName>
    </submittedName>
</protein>
<sequence>MNVGRSVLRSLEFSHELDLLHKHITHSQLPVRKSDSFDNQCILLEQYLGEDTFQSTYKKMKRVNILSGLFALPVLLIVAAAFVYGRWIDRDYDVFGFFVEHPVLYIVPAVLIVVTLVLAAFHSLLRRKLYGRTYPELKYKLQMNVI</sequence>
<evidence type="ECO:0000256" key="1">
    <source>
        <dbReference type="SAM" id="Phobius"/>
    </source>
</evidence>
<dbReference type="Pfam" id="PF19592">
    <property type="entry name" value="DUF6097"/>
    <property type="match status" value="1"/>
</dbReference>
<evidence type="ECO:0000313" key="3">
    <source>
        <dbReference type="Proteomes" id="UP001558534"/>
    </source>
</evidence>
<comment type="caution">
    <text evidence="2">The sequence shown here is derived from an EMBL/GenBank/DDBJ whole genome shotgun (WGS) entry which is preliminary data.</text>
</comment>
<dbReference type="InterPro" id="IPR046079">
    <property type="entry name" value="DUF6097"/>
</dbReference>
<dbReference type="Proteomes" id="UP001558534">
    <property type="component" value="Unassembled WGS sequence"/>
</dbReference>
<keyword evidence="3" id="KW-1185">Reference proteome</keyword>
<reference evidence="2 3" key="1">
    <citation type="submission" date="2024-07" db="EMBL/GenBank/DDBJ databases">
        <title>Characterization of a bacterium isolated from hydrolysated instant sea cucumber by whole-genome sequencing and metabolomics.</title>
        <authorList>
            <person name="Luo X."/>
            <person name="Zhang Z."/>
            <person name="Zheng Z."/>
            <person name="Zhang W."/>
            <person name="Ming T."/>
            <person name="Jiao L."/>
            <person name="Su X."/>
            <person name="Kong F."/>
            <person name="Xu J."/>
        </authorList>
    </citation>
    <scope>NUCLEOTIDE SEQUENCE [LARGE SCALE GENOMIC DNA]</scope>
    <source>
        <strain evidence="2 3">XL-2024</strain>
    </source>
</reference>
<keyword evidence="1" id="KW-0472">Membrane</keyword>
<name>A0ABV3W4Y2_9BACI</name>
<dbReference type="EMBL" id="JBFRHK010000022">
    <property type="protein sequence ID" value="MEX3748029.1"/>
    <property type="molecule type" value="Genomic_DNA"/>
</dbReference>
<keyword evidence="1" id="KW-0812">Transmembrane</keyword>
<accession>A0ABV3W4Y2</accession>
<proteinExistence type="predicted"/>